<evidence type="ECO:0000256" key="7">
    <source>
        <dbReference type="ARBA" id="ARBA00022927"/>
    </source>
</evidence>
<dbReference type="InterPro" id="IPR029046">
    <property type="entry name" value="LolA/LolB/LppX"/>
</dbReference>
<dbReference type="STRING" id="1392540.P256_02155"/>
<dbReference type="eggNOG" id="COG3017">
    <property type="taxonomic scope" value="Bacteria"/>
</dbReference>
<dbReference type="CDD" id="cd16326">
    <property type="entry name" value="LolB"/>
    <property type="match status" value="1"/>
</dbReference>
<sequence>MRLITKLSLACIMGNILILSGCQNYVQPQQAVHKLASEPAKKNTFQLDGKIGVRTAEQSGSAFFTWAQQDNYFNIDLTGALGIGKTHIEGQPGQVTLTSAKTGTISASSPEELLEKATGWQTPITDLVQWVQAKTATNTAQTTTDSKNRLTNIVEDGWNVSLIYNDETQTLPNKLVLKQVLPNEQENRITMVIQNRTMN</sequence>
<evidence type="ECO:0000256" key="4">
    <source>
        <dbReference type="ARBA" id="ARBA00016202"/>
    </source>
</evidence>
<evidence type="ECO:0000256" key="3">
    <source>
        <dbReference type="ARBA" id="ARBA00011245"/>
    </source>
</evidence>
<comment type="subcellular location">
    <subcellularLocation>
        <location evidence="1">Cell outer membrane</location>
        <topology evidence="1">Lipid-anchor</topology>
    </subcellularLocation>
</comment>
<dbReference type="PATRIC" id="fig|1392540.3.peg.2075"/>
<keyword evidence="11" id="KW-0998">Cell outer membrane</keyword>
<keyword evidence="8" id="KW-0472">Membrane</keyword>
<dbReference type="NCBIfam" id="TIGR00548">
    <property type="entry name" value="lolB"/>
    <property type="match status" value="1"/>
</dbReference>
<evidence type="ECO:0000313" key="14">
    <source>
        <dbReference type="Proteomes" id="UP000023785"/>
    </source>
</evidence>
<protein>
    <recommendedName>
        <fullName evidence="4">Outer-membrane lipoprotein LolB</fullName>
    </recommendedName>
</protein>
<dbReference type="Proteomes" id="UP000023785">
    <property type="component" value="Unassembled WGS sequence"/>
</dbReference>
<name>V2TNZ2_9GAMM</name>
<accession>V2TNZ2</accession>
<dbReference type="GO" id="GO:0015031">
    <property type="term" value="P:protein transport"/>
    <property type="evidence" value="ECO:0007669"/>
    <property type="project" value="UniProtKB-KW"/>
</dbReference>
<keyword evidence="5" id="KW-0813">Transport</keyword>
<evidence type="ECO:0000256" key="11">
    <source>
        <dbReference type="ARBA" id="ARBA00023237"/>
    </source>
</evidence>
<gene>
    <name evidence="13" type="ORF">P256_02155</name>
</gene>
<evidence type="ECO:0000256" key="1">
    <source>
        <dbReference type="ARBA" id="ARBA00004459"/>
    </source>
</evidence>
<dbReference type="HOGENOM" id="CLU_092816_2_0_6"/>
<evidence type="ECO:0000256" key="5">
    <source>
        <dbReference type="ARBA" id="ARBA00022448"/>
    </source>
</evidence>
<dbReference type="Pfam" id="PF03550">
    <property type="entry name" value="LolB"/>
    <property type="match status" value="1"/>
</dbReference>
<dbReference type="SUPFAM" id="SSF89392">
    <property type="entry name" value="Prokaryotic lipoproteins and lipoprotein localization factors"/>
    <property type="match status" value="1"/>
</dbReference>
<dbReference type="Gene3D" id="2.50.20.10">
    <property type="entry name" value="Lipoprotein localisation LolA/LolB/LppX"/>
    <property type="match status" value="1"/>
</dbReference>
<organism evidence="13 14">
    <name type="scientific">Acinetobacter nectaris CIP 110549</name>
    <dbReference type="NCBI Taxonomy" id="1392540"/>
    <lineage>
        <taxon>Bacteria</taxon>
        <taxon>Pseudomonadati</taxon>
        <taxon>Pseudomonadota</taxon>
        <taxon>Gammaproteobacteria</taxon>
        <taxon>Moraxellales</taxon>
        <taxon>Moraxellaceae</taxon>
        <taxon>Acinetobacter</taxon>
    </lineage>
</organism>
<evidence type="ECO:0000256" key="9">
    <source>
        <dbReference type="ARBA" id="ARBA00023139"/>
    </source>
</evidence>
<dbReference type="GO" id="GO:0009279">
    <property type="term" value="C:cell outer membrane"/>
    <property type="evidence" value="ECO:0007669"/>
    <property type="project" value="UniProtKB-SubCell"/>
</dbReference>
<keyword evidence="7" id="KW-0653">Protein transport</keyword>
<dbReference type="RefSeq" id="WP_023273766.1">
    <property type="nucleotide sequence ID" value="NZ_KI530735.1"/>
</dbReference>
<keyword evidence="12 13" id="KW-0449">Lipoprotein</keyword>
<evidence type="ECO:0000256" key="10">
    <source>
        <dbReference type="ARBA" id="ARBA00023186"/>
    </source>
</evidence>
<proteinExistence type="inferred from homology"/>
<evidence type="ECO:0000256" key="2">
    <source>
        <dbReference type="ARBA" id="ARBA00009696"/>
    </source>
</evidence>
<evidence type="ECO:0000256" key="6">
    <source>
        <dbReference type="ARBA" id="ARBA00022729"/>
    </source>
</evidence>
<dbReference type="InterPro" id="IPR004565">
    <property type="entry name" value="OM_lipoprot_LolB"/>
</dbReference>
<keyword evidence="6" id="KW-0732">Signal</keyword>
<reference evidence="13 14" key="1">
    <citation type="submission" date="2013-10" db="EMBL/GenBank/DDBJ databases">
        <title>The Genome Sequence of Acinetobacter nectaris CIP 110549.</title>
        <authorList>
            <consortium name="The Broad Institute Genomics Platform"/>
            <consortium name="The Broad Institute Genome Sequencing Center for Infectious Disease"/>
            <person name="Cerqueira G."/>
            <person name="Feldgarden M."/>
            <person name="Courvalin P."/>
            <person name="Grillot-Courvalin C."/>
            <person name="Clermont D."/>
            <person name="Rocha E."/>
            <person name="Yoon E.-J."/>
            <person name="Nemec A."/>
            <person name="Young S.K."/>
            <person name="Zeng Q."/>
            <person name="Gargeya S."/>
            <person name="Fitzgerald M."/>
            <person name="Abouelleil A."/>
            <person name="Alvarado L."/>
            <person name="Berlin A.M."/>
            <person name="Chapman S.B."/>
            <person name="Gainer-Dewar J."/>
            <person name="Goldberg J."/>
            <person name="Gnerre S."/>
            <person name="Griggs A."/>
            <person name="Gujja S."/>
            <person name="Hansen M."/>
            <person name="Howarth C."/>
            <person name="Imamovic A."/>
            <person name="Ireland A."/>
            <person name="Larimer J."/>
            <person name="McCowan C."/>
            <person name="Murphy C."/>
            <person name="Pearson M."/>
            <person name="Poon T.W."/>
            <person name="Priest M."/>
            <person name="Roberts A."/>
            <person name="Saif S."/>
            <person name="Shea T."/>
            <person name="Sykes S."/>
            <person name="Wortman J."/>
            <person name="Nusbaum C."/>
            <person name="Birren B."/>
        </authorList>
    </citation>
    <scope>NUCLEOTIDE SEQUENCE [LARGE SCALE GENOMIC DNA]</scope>
    <source>
        <strain evidence="13 14">CIP 110549</strain>
    </source>
</reference>
<evidence type="ECO:0000256" key="12">
    <source>
        <dbReference type="ARBA" id="ARBA00023288"/>
    </source>
</evidence>
<comment type="subunit">
    <text evidence="3">Monomer.</text>
</comment>
<keyword evidence="10" id="KW-0143">Chaperone</keyword>
<keyword evidence="9" id="KW-0564">Palmitate</keyword>
<dbReference type="OrthoDB" id="9797618at2"/>
<dbReference type="AlphaFoldDB" id="V2TNZ2"/>
<comment type="similarity">
    <text evidence="2">Belongs to the LolB family.</text>
</comment>
<evidence type="ECO:0000313" key="13">
    <source>
        <dbReference type="EMBL" id="ESK37720.1"/>
    </source>
</evidence>
<evidence type="ECO:0000256" key="8">
    <source>
        <dbReference type="ARBA" id="ARBA00023136"/>
    </source>
</evidence>
<keyword evidence="14" id="KW-1185">Reference proteome</keyword>
<dbReference type="EMBL" id="AYER01000009">
    <property type="protein sequence ID" value="ESK37720.1"/>
    <property type="molecule type" value="Genomic_DNA"/>
</dbReference>
<comment type="caution">
    <text evidence="13">The sequence shown here is derived from an EMBL/GenBank/DDBJ whole genome shotgun (WGS) entry which is preliminary data.</text>
</comment>
<dbReference type="PROSITE" id="PS51257">
    <property type="entry name" value="PROKAR_LIPOPROTEIN"/>
    <property type="match status" value="1"/>
</dbReference>